<accession>A0A563DXF2</accession>
<dbReference type="InterPro" id="IPR005471">
    <property type="entry name" value="Tscrpt_reg_IclR_N"/>
</dbReference>
<proteinExistence type="predicted"/>
<comment type="caution">
    <text evidence="2">The sequence shown here is derived from an EMBL/GenBank/DDBJ whole genome shotgun (WGS) entry which is preliminary data.</text>
</comment>
<dbReference type="OrthoDB" id="4474604at2"/>
<evidence type="ECO:0000313" key="3">
    <source>
        <dbReference type="Proteomes" id="UP000320244"/>
    </source>
</evidence>
<dbReference type="Proteomes" id="UP000320244">
    <property type="component" value="Unassembled WGS sequence"/>
</dbReference>
<dbReference type="InterPro" id="IPR036390">
    <property type="entry name" value="WH_DNA-bd_sf"/>
</dbReference>
<dbReference type="GO" id="GO:0006355">
    <property type="term" value="P:regulation of DNA-templated transcription"/>
    <property type="evidence" value="ECO:0007669"/>
    <property type="project" value="InterPro"/>
</dbReference>
<dbReference type="PROSITE" id="PS51077">
    <property type="entry name" value="HTH_ICLR"/>
    <property type="match status" value="1"/>
</dbReference>
<feature type="domain" description="HTH iclR-type" evidence="1">
    <location>
        <begin position="16"/>
        <end position="74"/>
    </location>
</feature>
<keyword evidence="3" id="KW-1185">Reference proteome</keyword>
<reference evidence="2 3" key="1">
    <citation type="submission" date="2019-05" db="EMBL/GenBank/DDBJ databases">
        <authorList>
            <person name="Lee S.D."/>
        </authorList>
    </citation>
    <scope>NUCLEOTIDE SEQUENCE [LARGE SCALE GENOMIC DNA]</scope>
    <source>
        <strain evidence="2 3">C5-26</strain>
    </source>
</reference>
<sequence>MLGQREHWTVRVPRNVQSIERAAAILRILASGDRPRPLGVLAELVGLRKSTARGIVRTLTSVGFRAPGPRLRGLRPVP</sequence>
<evidence type="ECO:0000259" key="1">
    <source>
        <dbReference type="PROSITE" id="PS51077"/>
    </source>
</evidence>
<dbReference type="AlphaFoldDB" id="A0A563DXF2"/>
<dbReference type="SUPFAM" id="SSF46785">
    <property type="entry name" value="Winged helix' DNA-binding domain"/>
    <property type="match status" value="1"/>
</dbReference>
<dbReference type="Pfam" id="PF09339">
    <property type="entry name" value="HTH_IclR"/>
    <property type="match status" value="1"/>
</dbReference>
<dbReference type="Gene3D" id="1.10.10.10">
    <property type="entry name" value="Winged helix-like DNA-binding domain superfamily/Winged helix DNA-binding domain"/>
    <property type="match status" value="1"/>
</dbReference>
<reference evidence="2 3" key="2">
    <citation type="submission" date="2019-08" db="EMBL/GenBank/DDBJ databases">
        <title>Jejuicoccus antrihumi gen. nov., sp. nov., a new member of the family Dermacoccaceae isolated from a cave.</title>
        <authorList>
            <person name="Schumann P."/>
            <person name="Kim I.S."/>
        </authorList>
    </citation>
    <scope>NUCLEOTIDE SEQUENCE [LARGE SCALE GENOMIC DNA]</scope>
    <source>
        <strain evidence="2 3">C5-26</strain>
    </source>
</reference>
<dbReference type="InterPro" id="IPR036388">
    <property type="entry name" value="WH-like_DNA-bd_sf"/>
</dbReference>
<gene>
    <name evidence="2" type="ORF">FGL98_15815</name>
</gene>
<evidence type="ECO:0000313" key="2">
    <source>
        <dbReference type="EMBL" id="TWP34896.1"/>
    </source>
</evidence>
<protein>
    <recommendedName>
        <fullName evidence="1">HTH iclR-type domain-containing protein</fullName>
    </recommendedName>
</protein>
<dbReference type="GO" id="GO:0003677">
    <property type="term" value="F:DNA binding"/>
    <property type="evidence" value="ECO:0007669"/>
    <property type="project" value="InterPro"/>
</dbReference>
<dbReference type="EMBL" id="VCQV01000024">
    <property type="protein sequence ID" value="TWP34896.1"/>
    <property type="molecule type" value="Genomic_DNA"/>
</dbReference>
<name>A0A563DXF2_9MICO</name>
<organism evidence="2 3">
    <name type="scientific">Leekyejoonella antrihumi</name>
    <dbReference type="NCBI Taxonomy" id="1660198"/>
    <lineage>
        <taxon>Bacteria</taxon>
        <taxon>Bacillati</taxon>
        <taxon>Actinomycetota</taxon>
        <taxon>Actinomycetes</taxon>
        <taxon>Micrococcales</taxon>
        <taxon>Dermacoccaceae</taxon>
        <taxon>Leekyejoonella</taxon>
    </lineage>
</organism>